<dbReference type="GO" id="GO:0006260">
    <property type="term" value="P:DNA replication"/>
    <property type="evidence" value="ECO:0007669"/>
    <property type="project" value="InterPro"/>
</dbReference>
<dbReference type="Proteomes" id="UP000186549">
    <property type="component" value="Unassembled WGS sequence"/>
</dbReference>
<dbReference type="InterPro" id="IPR036977">
    <property type="entry name" value="DNA_primase_Znf_CHC2"/>
</dbReference>
<dbReference type="Gene3D" id="3.90.580.10">
    <property type="entry name" value="Zinc finger, CHC2-type domain"/>
    <property type="match status" value="1"/>
</dbReference>
<accession>A0A174CE47</accession>
<dbReference type="SUPFAM" id="SSF57783">
    <property type="entry name" value="Zinc beta-ribbon"/>
    <property type="match status" value="1"/>
</dbReference>
<reference evidence="1 2" key="1">
    <citation type="journal article" date="2016" name="Nat. Biotechnol.">
        <title>Measurement of bacterial replication rates in microbial communities.</title>
        <authorList>
            <person name="Brown C.T."/>
            <person name="Olm M.R."/>
            <person name="Thomas B.C."/>
            <person name="Banfield J.F."/>
        </authorList>
    </citation>
    <scope>NUCLEOTIDE SEQUENCE [LARGE SCALE GENOMIC DNA]</scope>
    <source>
        <strain evidence="1">45_41</strain>
    </source>
</reference>
<organism evidence="1 2">
    <name type="scientific">Bacteroides uniformis</name>
    <dbReference type="NCBI Taxonomy" id="820"/>
    <lineage>
        <taxon>Bacteria</taxon>
        <taxon>Pseudomonadati</taxon>
        <taxon>Bacteroidota</taxon>
        <taxon>Bacteroidia</taxon>
        <taxon>Bacteroidales</taxon>
        <taxon>Bacteroidaceae</taxon>
        <taxon>Bacteroides</taxon>
    </lineage>
</organism>
<dbReference type="GO" id="GO:0008270">
    <property type="term" value="F:zinc ion binding"/>
    <property type="evidence" value="ECO:0007669"/>
    <property type="project" value="InterPro"/>
</dbReference>
<gene>
    <name evidence="1" type="ORF">BHV79_03645</name>
</gene>
<protein>
    <submittedName>
        <fullName evidence="1">DNA primase</fullName>
    </submittedName>
</protein>
<evidence type="ECO:0000313" key="2">
    <source>
        <dbReference type="Proteomes" id="UP000186549"/>
    </source>
</evidence>
<evidence type="ECO:0000313" key="1">
    <source>
        <dbReference type="EMBL" id="OKZ38714.1"/>
    </source>
</evidence>
<dbReference type="Pfam" id="PF13155">
    <property type="entry name" value="Toprim_2"/>
    <property type="match status" value="1"/>
</dbReference>
<comment type="caution">
    <text evidence="1">The sequence shown here is derived from an EMBL/GenBank/DDBJ whole genome shotgun (WGS) entry which is preliminary data.</text>
</comment>
<dbReference type="RefSeq" id="WP_004301350.1">
    <property type="nucleotide sequence ID" value="NZ_CP072239.1"/>
</dbReference>
<dbReference type="SUPFAM" id="SSF56731">
    <property type="entry name" value="DNA primase core"/>
    <property type="match status" value="1"/>
</dbReference>
<proteinExistence type="predicted"/>
<dbReference type="Gene3D" id="3.40.1360.10">
    <property type="match status" value="1"/>
</dbReference>
<sequence>MTIAEAKQVRIVDFLARLGHHTQHIKSGQYWYLSPLRNERTPSFKVNDRINEWYDFGEATGGDLVELAKYICRTDCVSEALAYIERLVNGASLPRTRMLTAPPRPVEAEMKDVIVIPLRHHALFSYLQSRLIDADISRMYCKEVHYELRGRHYFALAFGNISGGYEVRNAYYKGCLNNKDISLIRHLTEETQENVCVFEGFMDFLSYMTLKLAGDRTVCLAIPCDYLVMNSVNNLKKTLARLQEYSDIHCYLDNDLAGQRTTETIAGMYGGRVSDESCHYAEYKDLNDYLRGKKR</sequence>
<dbReference type="GO" id="GO:0003677">
    <property type="term" value="F:DNA binding"/>
    <property type="evidence" value="ECO:0007669"/>
    <property type="project" value="InterPro"/>
</dbReference>
<dbReference type="GeneID" id="60060681"/>
<dbReference type="AlphaFoldDB" id="A0A174CE47"/>
<name>A0A174CE47_BACUN</name>
<dbReference type="EMBL" id="MNQU01000057">
    <property type="protein sequence ID" value="OKZ38714.1"/>
    <property type="molecule type" value="Genomic_DNA"/>
</dbReference>